<dbReference type="EMBL" id="SPLM01000108">
    <property type="protein sequence ID" value="TMW60520.1"/>
    <property type="molecule type" value="Genomic_DNA"/>
</dbReference>
<dbReference type="Pfam" id="PF00227">
    <property type="entry name" value="Proteasome"/>
    <property type="match status" value="1"/>
</dbReference>
<dbReference type="InterPro" id="IPR016050">
    <property type="entry name" value="Proteasome_bsu_CS"/>
</dbReference>
<comment type="subcellular location">
    <subcellularLocation>
        <location evidence="9">Cytoplasm</location>
    </subcellularLocation>
    <subcellularLocation>
        <location evidence="9">Nucleus</location>
    </subcellularLocation>
</comment>
<dbReference type="GO" id="GO:0005634">
    <property type="term" value="C:nucleus"/>
    <property type="evidence" value="ECO:0007669"/>
    <property type="project" value="UniProtKB-SubCell"/>
</dbReference>
<dbReference type="PANTHER" id="PTHR32194">
    <property type="entry name" value="METALLOPROTEASE TLDD"/>
    <property type="match status" value="1"/>
</dbReference>
<keyword evidence="7 9" id="KW-0539">Nucleus</keyword>
<accession>A0A8K1CCC5</accession>
<evidence type="ECO:0000256" key="4">
    <source>
        <dbReference type="ARBA" id="ARBA00022698"/>
    </source>
</evidence>
<dbReference type="PRINTS" id="PR00141">
    <property type="entry name" value="PROTEASOME"/>
</dbReference>
<protein>
    <recommendedName>
        <fullName evidence="9">Proteasome subunit beta</fullName>
    </recommendedName>
</protein>
<feature type="active site" description="Nucleophile" evidence="8">
    <location>
        <position position="55"/>
    </location>
</feature>
<keyword evidence="4" id="KW-0888">Threonine protease</keyword>
<evidence type="ECO:0000313" key="10">
    <source>
        <dbReference type="EMBL" id="TMW60520.1"/>
    </source>
</evidence>
<evidence type="ECO:0000256" key="8">
    <source>
        <dbReference type="PIRSR" id="PIRSR600243-1"/>
    </source>
</evidence>
<dbReference type="Gene3D" id="3.60.20.10">
    <property type="entry name" value="Glutamine Phosphoribosylpyrophosphate, subunit 1, domain 1"/>
    <property type="match status" value="1"/>
</dbReference>
<evidence type="ECO:0000256" key="9">
    <source>
        <dbReference type="RuleBase" id="RU004203"/>
    </source>
</evidence>
<gene>
    <name evidence="10" type="ORF">Poli38472_000562</name>
</gene>
<keyword evidence="6 9" id="KW-0647">Proteasome</keyword>
<evidence type="ECO:0000256" key="2">
    <source>
        <dbReference type="ARBA" id="ARBA00022490"/>
    </source>
</evidence>
<evidence type="ECO:0000256" key="6">
    <source>
        <dbReference type="ARBA" id="ARBA00022942"/>
    </source>
</evidence>
<dbReference type="InterPro" id="IPR001353">
    <property type="entry name" value="Proteasome_sua/b"/>
</dbReference>
<comment type="function">
    <text evidence="9">Component of the proteasome, a multicatalytic proteinase complex which is characterized by its ability to cleave peptides with Arg, Phe, Tyr, Leu, and Glu adjacent to the leaving group at neutral or slightly basic pH. The proteasome has an ATP-dependent proteolytic activity.</text>
</comment>
<dbReference type="SUPFAM" id="SSF56235">
    <property type="entry name" value="N-terminal nucleophile aminohydrolases (Ntn hydrolases)"/>
    <property type="match status" value="1"/>
</dbReference>
<dbReference type="GO" id="GO:0051603">
    <property type="term" value="P:proteolysis involved in protein catabolic process"/>
    <property type="evidence" value="ECO:0007669"/>
    <property type="project" value="InterPro"/>
</dbReference>
<dbReference type="InterPro" id="IPR029055">
    <property type="entry name" value="Ntn_hydrolases_N"/>
</dbReference>
<dbReference type="FunFam" id="3.60.20.10:FF:000005">
    <property type="entry name" value="Proteasome subunit beta type-2"/>
    <property type="match status" value="1"/>
</dbReference>
<dbReference type="GO" id="GO:0004298">
    <property type="term" value="F:threonine-type endopeptidase activity"/>
    <property type="evidence" value="ECO:0007669"/>
    <property type="project" value="UniProtKB-KW"/>
</dbReference>
<reference evidence="10" key="1">
    <citation type="submission" date="2019-03" db="EMBL/GenBank/DDBJ databases">
        <title>Long read genome sequence of the mycoparasitic Pythium oligandrum ATCC 38472 isolated from sugarbeet rhizosphere.</title>
        <authorList>
            <person name="Gaulin E."/>
        </authorList>
    </citation>
    <scope>NUCLEOTIDE SEQUENCE</scope>
    <source>
        <strain evidence="10">ATCC 38472_TT</strain>
    </source>
</reference>
<dbReference type="GO" id="GO:0005737">
    <property type="term" value="C:cytoplasm"/>
    <property type="evidence" value="ECO:0007669"/>
    <property type="project" value="UniProtKB-SubCell"/>
</dbReference>
<comment type="similarity">
    <text evidence="9">Belongs to the peptidase T1B family.</text>
</comment>
<dbReference type="PROSITE" id="PS00854">
    <property type="entry name" value="PROTEASOME_BETA_1"/>
    <property type="match status" value="1"/>
</dbReference>
<keyword evidence="2 9" id="KW-0963">Cytoplasm</keyword>
<organism evidence="10 11">
    <name type="scientific">Pythium oligandrum</name>
    <name type="common">Mycoparasitic fungus</name>
    <dbReference type="NCBI Taxonomy" id="41045"/>
    <lineage>
        <taxon>Eukaryota</taxon>
        <taxon>Sar</taxon>
        <taxon>Stramenopiles</taxon>
        <taxon>Oomycota</taxon>
        <taxon>Peronosporomycetes</taxon>
        <taxon>Pythiales</taxon>
        <taxon>Pythiaceae</taxon>
        <taxon>Pythium</taxon>
    </lineage>
</organism>
<evidence type="ECO:0000313" key="11">
    <source>
        <dbReference type="Proteomes" id="UP000794436"/>
    </source>
</evidence>
<dbReference type="GO" id="GO:0005839">
    <property type="term" value="C:proteasome core complex"/>
    <property type="evidence" value="ECO:0007669"/>
    <property type="project" value="InterPro"/>
</dbReference>
<evidence type="ECO:0000256" key="5">
    <source>
        <dbReference type="ARBA" id="ARBA00022801"/>
    </source>
</evidence>
<proteinExistence type="inferred from homology"/>
<dbReference type="Proteomes" id="UP000794436">
    <property type="component" value="Unassembled WGS sequence"/>
</dbReference>
<sequence>MTDFRRTQNTFGDAFPVEEAALHGGFNFDNCRRNDLLMSRDDGKAPKIKAMKTGTTIVGVVYKDGVVLGADTRSTGGSIVMDKNCEKIHYIAPNIYCCGAGTAADTENTTALISSQLELHRLNTDTESRVVTAMTLLKRMLFQYQGYISAALVLGGVDATGPHLYSVHPHGSTDKLPFVTMGSGSLAAMSVFEHGYRDGLTEAEAKKLVQDAILAGVWNDLGSGSNVDVTIIKRVNGKVEVVHDINSIKPNDVTELRSQINRDVVTHIPRGATRVLSTKFEPLAASVIVEDATPMEL</sequence>
<keyword evidence="3" id="KW-0645">Protease</keyword>
<keyword evidence="11" id="KW-1185">Reference proteome</keyword>
<dbReference type="CDD" id="cd03763">
    <property type="entry name" value="proteasome_beta_type_7"/>
    <property type="match status" value="1"/>
</dbReference>
<keyword evidence="5" id="KW-0378">Hydrolase</keyword>
<comment type="catalytic activity">
    <reaction evidence="1">
        <text>Cleavage of peptide bonds with very broad specificity.</text>
        <dbReference type="EC" id="3.4.25.1"/>
    </reaction>
</comment>
<dbReference type="AlphaFoldDB" id="A0A8K1CCC5"/>
<comment type="subunit">
    <text evidence="9">Component of the proteasome complex.</text>
</comment>
<dbReference type="PANTHER" id="PTHR32194:SF4">
    <property type="entry name" value="PROTEASOME SUBUNIT BETA TYPE-7"/>
    <property type="match status" value="1"/>
</dbReference>
<name>A0A8K1CCC5_PYTOL</name>
<dbReference type="OrthoDB" id="429533at2759"/>
<evidence type="ECO:0000256" key="3">
    <source>
        <dbReference type="ARBA" id="ARBA00022670"/>
    </source>
</evidence>
<comment type="caution">
    <text evidence="10">The sequence shown here is derived from an EMBL/GenBank/DDBJ whole genome shotgun (WGS) entry which is preliminary data.</text>
</comment>
<evidence type="ECO:0000256" key="7">
    <source>
        <dbReference type="ARBA" id="ARBA00023242"/>
    </source>
</evidence>
<dbReference type="PROSITE" id="PS51476">
    <property type="entry name" value="PROTEASOME_BETA_2"/>
    <property type="match status" value="1"/>
</dbReference>
<evidence type="ECO:0000256" key="1">
    <source>
        <dbReference type="ARBA" id="ARBA00001198"/>
    </source>
</evidence>
<dbReference type="InterPro" id="IPR023333">
    <property type="entry name" value="Proteasome_suB-type"/>
</dbReference>
<dbReference type="InterPro" id="IPR000243">
    <property type="entry name" value="Pept_T1A_subB"/>
</dbReference>